<reference evidence="1 2" key="1">
    <citation type="journal article" date="2015" name="Genome Announc.">
        <title>Expanding the biotechnology potential of lactobacilli through comparative genomics of 213 strains and associated genera.</title>
        <authorList>
            <person name="Sun Z."/>
            <person name="Harris H.M."/>
            <person name="McCann A."/>
            <person name="Guo C."/>
            <person name="Argimon S."/>
            <person name="Zhang W."/>
            <person name="Yang X."/>
            <person name="Jeffery I.B."/>
            <person name="Cooney J.C."/>
            <person name="Kagawa T.F."/>
            <person name="Liu W."/>
            <person name="Song Y."/>
            <person name="Salvetti E."/>
            <person name="Wrobel A."/>
            <person name="Rasinkangas P."/>
            <person name="Parkhill J."/>
            <person name="Rea M.C."/>
            <person name="O'Sullivan O."/>
            <person name="Ritari J."/>
            <person name="Douillard F.P."/>
            <person name="Paul Ross R."/>
            <person name="Yang R."/>
            <person name="Briner A.E."/>
            <person name="Felis G.E."/>
            <person name="de Vos W.M."/>
            <person name="Barrangou R."/>
            <person name="Klaenhammer T.R."/>
            <person name="Caufield P.W."/>
            <person name="Cui Y."/>
            <person name="Zhang H."/>
            <person name="O'Toole P.W."/>
        </authorList>
    </citation>
    <scope>NUCLEOTIDE SEQUENCE [LARGE SCALE GENOMIC DNA]</scope>
    <source>
        <strain evidence="1 2">DSM 15429</strain>
    </source>
</reference>
<gene>
    <name evidence="1" type="ORF">FD37_GL001657</name>
</gene>
<name>A0A0R1QTI3_9LACO</name>
<protein>
    <submittedName>
        <fullName evidence="1">Uncharacterized protein</fullName>
    </submittedName>
</protein>
<dbReference type="EMBL" id="AZFC01000018">
    <property type="protein sequence ID" value="KRL48096.1"/>
    <property type="molecule type" value="Genomic_DNA"/>
</dbReference>
<evidence type="ECO:0000313" key="2">
    <source>
        <dbReference type="Proteomes" id="UP000051835"/>
    </source>
</evidence>
<dbReference type="Proteomes" id="UP000051835">
    <property type="component" value="Unassembled WGS sequence"/>
</dbReference>
<sequence length="843" mass="96825">MADVDSQKIIETLKQRFTGPKQFIFWYDDRGEFQDQIEEIRQGLQGTARVVILTMGHQLKIKRDLLALSPNEKALVYSPEPQPQLIEDHLRNITLYSGAFTADSVEILRKELGFPESLRQFIKDHQKFFESKERRQKLLRYDLKSYLVVPELAIMATLARLKQPIVDFFDILQLVMAAGVTDNRILAEFEKYQVSQRFWAEIRARFGYAADQPQLQDFVTGIYLTTTYQQMHQSMPKGLAMFDLSQDLANVQTLIQQFGNRNQGATPDQFQELGQVVWQYVHGATLFASMDIDSIAKADVFPQFDEMILAWIQDRLSLKDVDSQLNGQSIEQLTKWRVDTTHYGQTYRALYQMMRKAWYLVRDTLRDRKTDKKLSELIEDYVTSGYKTDTDYRKFIRDYQRVNMPDAYLPTKRLIDSLYVQDNLDDAIQAWTGQLSGGTVDPTHLQRNFYKYHVASETNRIVVIISDAFRFEAAKELEKRLRQSDQVTGLTMDYLVTGLPSVTYMGMPAMLPHRELTLTTKELLVDGQPAVNREQRAAILQQQNPASAAYALDELKNAPSAEIREKFAGKQVVYIYHNQIDTTADNPKSEDSTFQATDEAIAEIQQMIRRLRTLSISHVLVTADHGYLYRDDQLTDSDKIDIPKTTDDIKSQRYLITGREMTTPGIGCQRLGDLLENTDSRYVYYPKTSKTFRAPGGSNYTHGGASPQEMIVPLLDVRTTTNRSAAQDVQLELVNATKRITSLEVPIVVRQSEPIGATVIPATFDLYFVDEQNRHISGLVSINANSQSAEVQDRIQHTTIVLADRHYDKTAHYYLVIENQQNPDERQKIAFVMDIASWDNFDR</sequence>
<dbReference type="SUPFAM" id="SSF53649">
    <property type="entry name" value="Alkaline phosphatase-like"/>
    <property type="match status" value="1"/>
</dbReference>
<dbReference type="InterPro" id="IPR014060">
    <property type="entry name" value="PglZ"/>
</dbReference>
<dbReference type="NCBIfam" id="TIGR02687">
    <property type="entry name" value="BREX-1 system phosphatase PglZ type A"/>
    <property type="match status" value="1"/>
</dbReference>
<dbReference type="Pfam" id="PF08665">
    <property type="entry name" value="PglZ"/>
    <property type="match status" value="1"/>
</dbReference>
<dbReference type="RefSeq" id="WP_056964461.1">
    <property type="nucleotide sequence ID" value="NZ_AZFC01000018.1"/>
</dbReference>
<accession>A0A0R1QTI3</accession>
<dbReference type="PATRIC" id="fig|1423805.4.peg.1699"/>
<comment type="caution">
    <text evidence="1">The sequence shown here is derived from an EMBL/GenBank/DDBJ whole genome shotgun (WGS) entry which is preliminary data.</text>
</comment>
<evidence type="ECO:0000313" key="1">
    <source>
        <dbReference type="EMBL" id="KRL48096.1"/>
    </source>
</evidence>
<proteinExistence type="predicted"/>
<dbReference type="InterPro" id="IPR017850">
    <property type="entry name" value="Alkaline_phosphatase_core_sf"/>
</dbReference>
<organism evidence="1 2">
    <name type="scientific">Levilactobacillus spicheri DSM 15429</name>
    <dbReference type="NCBI Taxonomy" id="1423805"/>
    <lineage>
        <taxon>Bacteria</taxon>
        <taxon>Bacillati</taxon>
        <taxon>Bacillota</taxon>
        <taxon>Bacilli</taxon>
        <taxon>Lactobacillales</taxon>
        <taxon>Lactobacillaceae</taxon>
        <taxon>Levilactobacillus</taxon>
    </lineage>
</organism>
<dbReference type="AlphaFoldDB" id="A0A0R1QTI3"/>